<dbReference type="Proteomes" id="UP000327013">
    <property type="component" value="Chromosome 3"/>
</dbReference>
<protein>
    <submittedName>
        <fullName evidence="5">Uncharacterized protein</fullName>
    </submittedName>
</protein>
<dbReference type="InterPro" id="IPR050216">
    <property type="entry name" value="LRR_domain-containing"/>
</dbReference>
<dbReference type="InterPro" id="IPR032675">
    <property type="entry name" value="LRR_dom_sf"/>
</dbReference>
<dbReference type="PANTHER" id="PTHR48051:SF54">
    <property type="entry name" value="LEUCINE-RICH REPEAT-CONTAINING PROTEIN"/>
    <property type="match status" value="1"/>
</dbReference>
<dbReference type="GO" id="GO:0005737">
    <property type="term" value="C:cytoplasm"/>
    <property type="evidence" value="ECO:0007669"/>
    <property type="project" value="TreeGrafter"/>
</dbReference>
<dbReference type="PROSITE" id="PS51450">
    <property type="entry name" value="LRR"/>
    <property type="match status" value="1"/>
</dbReference>
<dbReference type="PRINTS" id="PR00019">
    <property type="entry name" value="LEURICHRPT"/>
</dbReference>
<dbReference type="GO" id="GO:0055046">
    <property type="term" value="P:microgametogenesis"/>
    <property type="evidence" value="ECO:0007669"/>
    <property type="project" value="UniProtKB-ARBA"/>
</dbReference>
<evidence type="ECO:0000313" key="5">
    <source>
        <dbReference type="EMBL" id="KAE8023533.1"/>
    </source>
</evidence>
<dbReference type="AlphaFoldDB" id="A0A5N6R165"/>
<gene>
    <name evidence="5" type="ORF">FH972_009214</name>
</gene>
<comment type="similarity">
    <text evidence="4">Belongs to the SHOC2 family.</text>
</comment>
<dbReference type="SMART" id="SM00369">
    <property type="entry name" value="LRR_TYP"/>
    <property type="match status" value="7"/>
</dbReference>
<dbReference type="OrthoDB" id="1668230at2759"/>
<evidence type="ECO:0000256" key="4">
    <source>
        <dbReference type="ARBA" id="ARBA00023786"/>
    </source>
</evidence>
<dbReference type="EMBL" id="CM017323">
    <property type="protein sequence ID" value="KAE8023533.1"/>
    <property type="molecule type" value="Genomic_DNA"/>
</dbReference>
<name>A0A5N6R165_9ROSI</name>
<dbReference type="SUPFAM" id="SSF52058">
    <property type="entry name" value="L domain-like"/>
    <property type="match status" value="1"/>
</dbReference>
<reference evidence="5 6" key="1">
    <citation type="submission" date="2019-06" db="EMBL/GenBank/DDBJ databases">
        <title>A chromosomal-level reference genome of Carpinus fangiana (Coryloideae, Betulaceae).</title>
        <authorList>
            <person name="Yang X."/>
            <person name="Wang Z."/>
            <person name="Zhang L."/>
            <person name="Hao G."/>
            <person name="Liu J."/>
            <person name="Yang Y."/>
        </authorList>
    </citation>
    <scope>NUCLEOTIDE SEQUENCE [LARGE SCALE GENOMIC DNA]</scope>
    <source>
        <strain evidence="5">Cfa_2016G</strain>
        <tissue evidence="5">Leaf</tissue>
    </source>
</reference>
<proteinExistence type="inferred from homology"/>
<dbReference type="InterPro" id="IPR003591">
    <property type="entry name" value="Leu-rich_rpt_typical-subtyp"/>
</dbReference>
<dbReference type="FunFam" id="3.80.10.10:FF:000610">
    <property type="entry name" value="Plant intracellular Ras-group-related LRR protein 9"/>
    <property type="match status" value="1"/>
</dbReference>
<dbReference type="FunFam" id="3.80.10.10:FF:000746">
    <property type="entry name" value="Plant intracellular Ras-group-related LRR protein 2"/>
    <property type="match status" value="1"/>
</dbReference>
<accession>A0A5N6R165</accession>
<dbReference type="SMART" id="SM00364">
    <property type="entry name" value="LRR_BAC"/>
    <property type="match status" value="8"/>
</dbReference>
<evidence type="ECO:0000256" key="3">
    <source>
        <dbReference type="ARBA" id="ARBA00023054"/>
    </source>
</evidence>
<dbReference type="Gene3D" id="3.80.10.10">
    <property type="entry name" value="Ribonuclease Inhibitor"/>
    <property type="match status" value="2"/>
</dbReference>
<organism evidence="5 6">
    <name type="scientific">Carpinus fangiana</name>
    <dbReference type="NCBI Taxonomy" id="176857"/>
    <lineage>
        <taxon>Eukaryota</taxon>
        <taxon>Viridiplantae</taxon>
        <taxon>Streptophyta</taxon>
        <taxon>Embryophyta</taxon>
        <taxon>Tracheophyta</taxon>
        <taxon>Spermatophyta</taxon>
        <taxon>Magnoliopsida</taxon>
        <taxon>eudicotyledons</taxon>
        <taxon>Gunneridae</taxon>
        <taxon>Pentapetalae</taxon>
        <taxon>rosids</taxon>
        <taxon>fabids</taxon>
        <taxon>Fagales</taxon>
        <taxon>Betulaceae</taxon>
        <taxon>Carpinus</taxon>
    </lineage>
</organism>
<evidence type="ECO:0000256" key="1">
    <source>
        <dbReference type="ARBA" id="ARBA00022614"/>
    </source>
</evidence>
<evidence type="ECO:0000256" key="2">
    <source>
        <dbReference type="ARBA" id="ARBA00022737"/>
    </source>
</evidence>
<keyword evidence="3" id="KW-0175">Coiled coil</keyword>
<keyword evidence="1" id="KW-0433">Leucine-rich repeat</keyword>
<sequence>MDPNPKDFPILAYVLSQLNPTSHPPLPPHLQEALLNQLPYLNHPRVLASLAQAIPDLTQRQSLLSNLGQRPDPSAVAVARAKLAEIQPKLQENEGIAVVNGVVVERVQKEKEVREVSDTEMQIYKAVVRLEEMHEEFEKLLREAEDRLVEIYGSIVGELEEVISEEVVGILKEAESGVVERVELCGRQLRFLPEAFGKLHALLVLNLSHNQLEVLPDSIAGLQKLEVFDVSSNLLVSLPDSIGLLLNLRVLNVSGNKLNALPETISRCSSLGELDASFNNLMCLPTNIGYGLVNLERLSIHLNRIRWLPASICEMRSLRYLDVHFNELRGLPQGVGRLTNLEVLNLSSNFSDLTELPETIGDLMNLRELDLSNNQIRALPNTFGQLKNLSKLNLDQNPLVIPPMEIVNKGVEAVKEFMAKRLVDIKAEEQQRSVVEANKQQAQPSWLEWGTSLMNNLVSGVSQSVVGYVGGGKGKGERDPWLDQQL</sequence>
<evidence type="ECO:0000313" key="6">
    <source>
        <dbReference type="Proteomes" id="UP000327013"/>
    </source>
</evidence>
<keyword evidence="6" id="KW-1185">Reference proteome</keyword>
<dbReference type="Pfam" id="PF13855">
    <property type="entry name" value="LRR_8"/>
    <property type="match status" value="2"/>
</dbReference>
<dbReference type="InterPro" id="IPR001611">
    <property type="entry name" value="Leu-rich_rpt"/>
</dbReference>
<dbReference type="PANTHER" id="PTHR48051">
    <property type="match status" value="1"/>
</dbReference>
<dbReference type="Pfam" id="PF00560">
    <property type="entry name" value="LRR_1"/>
    <property type="match status" value="1"/>
</dbReference>
<keyword evidence="2" id="KW-0677">Repeat</keyword>